<reference evidence="2" key="1">
    <citation type="submission" date="2014-09" db="EMBL/GenBank/DDBJ databases">
        <title>Draft genome sequence of an oleaginous Mucoromycotina fungus Mucor ambiguus NBRC6742.</title>
        <authorList>
            <person name="Takeda I."/>
            <person name="Yamane N."/>
            <person name="Morita T."/>
            <person name="Tamano K."/>
            <person name="Machida M."/>
            <person name="Baker S."/>
            <person name="Koike H."/>
        </authorList>
    </citation>
    <scope>NUCLEOTIDE SEQUENCE</scope>
    <source>
        <strain evidence="2">NBRC 6742</strain>
    </source>
</reference>
<feature type="region of interest" description="Disordered" evidence="1">
    <location>
        <begin position="125"/>
        <end position="177"/>
    </location>
</feature>
<dbReference type="EMBL" id="DF836342">
    <property type="protein sequence ID" value="GAN04039.1"/>
    <property type="molecule type" value="Genomic_DNA"/>
</dbReference>
<evidence type="ECO:0000313" key="3">
    <source>
        <dbReference type="Proteomes" id="UP000053815"/>
    </source>
</evidence>
<feature type="compositionally biased region" description="Polar residues" evidence="1">
    <location>
        <begin position="154"/>
        <end position="165"/>
    </location>
</feature>
<name>A0A0C9M9P5_9FUNG</name>
<keyword evidence="3" id="KW-1185">Reference proteome</keyword>
<gene>
    <name evidence="2" type="ORF">MAM1_0053d03497</name>
</gene>
<organism evidence="2">
    <name type="scientific">Mucor ambiguus</name>
    <dbReference type="NCBI Taxonomy" id="91626"/>
    <lineage>
        <taxon>Eukaryota</taxon>
        <taxon>Fungi</taxon>
        <taxon>Fungi incertae sedis</taxon>
        <taxon>Mucoromycota</taxon>
        <taxon>Mucoromycotina</taxon>
        <taxon>Mucoromycetes</taxon>
        <taxon>Mucorales</taxon>
        <taxon>Mucorineae</taxon>
        <taxon>Mucoraceae</taxon>
        <taxon>Mucor</taxon>
    </lineage>
</organism>
<dbReference type="OrthoDB" id="2279050at2759"/>
<protein>
    <submittedName>
        <fullName evidence="2">Uncharacterized protein</fullName>
    </submittedName>
</protein>
<evidence type="ECO:0000313" key="2">
    <source>
        <dbReference type="EMBL" id="GAN04039.1"/>
    </source>
</evidence>
<proteinExistence type="predicted"/>
<dbReference type="AlphaFoldDB" id="A0A0C9M9P5"/>
<sequence length="544" mass="60770">MAQENVVDYMIPSNVNCSLYFKSKPLPQWNRDDYISYRKENGSFSLPDGKLIEDYNNDLAKLLASEDIPDGSKRVIKSIQPKATRKGKQKSATNSYNTYSQCALSKSGNASITFGETASKVSSDSQEAFTSPCSSSSTVGVGSSMSESEPADSPVTTNYSSQSNHRPIDKLFEDEPLPDTVPKDFRDAVFKAGYHYVNMEPDEKNTLKLSLCHIICFVGATAPIYDHFFSTQDPAIRLLYEAAKADVPKLPTGLTDKARSLMDELFTTASEDENAFHLKLAEKKLEALKGPCDSQEMQILSIIEYVVLCLVRSNQRHKSELSCYRITAFIIELVLGRSPLKIIDGENTSQAMKNAQLENQRSCLDDDDKKRLIGRKIDMIVSGHGVELSSSEWKREQTVLVTIEQQRVKNIRTNCAMLSNIMHLPIDDNSDNITTYGMDWLGMVGCMYAITAFKDIYIAHDAGGLVMSDDIGTLSYLEDTLELLFSFKHHLEDLCKRIKPATGRLKCSNQLAKLYSTSAPNVKRVKAPVVFFSPTKRQKNPNQQ</sequence>
<feature type="compositionally biased region" description="Low complexity" evidence="1">
    <location>
        <begin position="130"/>
        <end position="148"/>
    </location>
</feature>
<dbReference type="Proteomes" id="UP000053815">
    <property type="component" value="Unassembled WGS sequence"/>
</dbReference>
<accession>A0A0C9M9P5</accession>
<evidence type="ECO:0000256" key="1">
    <source>
        <dbReference type="SAM" id="MobiDB-lite"/>
    </source>
</evidence>